<name>A0ABT4SG46_9ACTN</name>
<dbReference type="EMBL" id="JAPNNL010000093">
    <property type="protein sequence ID" value="MDA0636115.1"/>
    <property type="molecule type" value="Genomic_DNA"/>
</dbReference>
<evidence type="ECO:0000259" key="1">
    <source>
        <dbReference type="Pfam" id="PF04149"/>
    </source>
</evidence>
<sequence>MLPAPAWRRSSHCTEQDLGTCVEVAPHGMRVAVRDSKDPSGPHLSVSREDWQSFVDAIKSRSV</sequence>
<dbReference type="InterPro" id="IPR007278">
    <property type="entry name" value="DUF397"/>
</dbReference>
<feature type="domain" description="DUF397" evidence="1">
    <location>
        <begin position="6"/>
        <end position="59"/>
    </location>
</feature>
<dbReference type="RefSeq" id="WP_270156976.1">
    <property type="nucleotide sequence ID" value="NZ_JAPNNL010000093.1"/>
</dbReference>
<dbReference type="Proteomes" id="UP001144036">
    <property type="component" value="Unassembled WGS sequence"/>
</dbReference>
<keyword evidence="3" id="KW-1185">Reference proteome</keyword>
<evidence type="ECO:0000313" key="3">
    <source>
        <dbReference type="Proteomes" id="UP001144036"/>
    </source>
</evidence>
<accession>A0ABT4SG46</accession>
<organism evidence="2 3">
    <name type="scientific">Nonomuraea corallina</name>
    <dbReference type="NCBI Taxonomy" id="2989783"/>
    <lineage>
        <taxon>Bacteria</taxon>
        <taxon>Bacillati</taxon>
        <taxon>Actinomycetota</taxon>
        <taxon>Actinomycetes</taxon>
        <taxon>Streptosporangiales</taxon>
        <taxon>Streptosporangiaceae</taxon>
        <taxon>Nonomuraea</taxon>
    </lineage>
</organism>
<gene>
    <name evidence="2" type="ORF">OUY22_22060</name>
</gene>
<dbReference type="Pfam" id="PF04149">
    <property type="entry name" value="DUF397"/>
    <property type="match status" value="1"/>
</dbReference>
<comment type="caution">
    <text evidence="2">The sequence shown here is derived from an EMBL/GenBank/DDBJ whole genome shotgun (WGS) entry which is preliminary data.</text>
</comment>
<protein>
    <submittedName>
        <fullName evidence="2">DUF397 domain-containing protein</fullName>
    </submittedName>
</protein>
<evidence type="ECO:0000313" key="2">
    <source>
        <dbReference type="EMBL" id="MDA0636115.1"/>
    </source>
</evidence>
<reference evidence="2" key="1">
    <citation type="submission" date="2022-11" db="EMBL/GenBank/DDBJ databases">
        <title>Nonomuraea corallina sp. nov., a new species of the genus Nonomuraea isolated from sea side sediment in Thai sea.</title>
        <authorList>
            <person name="Ngamcharungchit C."/>
            <person name="Matsumoto A."/>
            <person name="Suriyachadkun C."/>
            <person name="Panbangred W."/>
            <person name="Inahashi Y."/>
            <person name="Intra B."/>
        </authorList>
    </citation>
    <scope>NUCLEOTIDE SEQUENCE</scope>
    <source>
        <strain evidence="2">MCN248</strain>
    </source>
</reference>
<proteinExistence type="predicted"/>